<feature type="transmembrane region" description="Helical" evidence="7">
    <location>
        <begin position="106"/>
        <end position="127"/>
    </location>
</feature>
<keyword evidence="2" id="KW-1003">Cell membrane</keyword>
<feature type="transmembrane region" description="Helical" evidence="7">
    <location>
        <begin position="148"/>
        <end position="168"/>
    </location>
</feature>
<feature type="transmembrane region" description="Helical" evidence="7">
    <location>
        <begin position="255"/>
        <end position="276"/>
    </location>
</feature>
<evidence type="ECO:0000256" key="1">
    <source>
        <dbReference type="ARBA" id="ARBA00004651"/>
    </source>
</evidence>
<dbReference type="InterPro" id="IPR000276">
    <property type="entry name" value="GPCR_Rhodpsn"/>
</dbReference>
<protein>
    <recommendedName>
        <fullName evidence="8">G-protein coupled receptors family 1 profile domain-containing protein</fullName>
    </recommendedName>
</protein>
<evidence type="ECO:0000256" key="5">
    <source>
        <dbReference type="ARBA" id="ARBA00023136"/>
    </source>
</evidence>
<dbReference type="OrthoDB" id="10250120at2759"/>
<dbReference type="GO" id="GO:0004930">
    <property type="term" value="F:G protein-coupled receptor activity"/>
    <property type="evidence" value="ECO:0007669"/>
    <property type="project" value="InterPro"/>
</dbReference>
<evidence type="ECO:0000256" key="2">
    <source>
        <dbReference type="ARBA" id="ARBA00022475"/>
    </source>
</evidence>
<evidence type="ECO:0000259" key="8">
    <source>
        <dbReference type="PROSITE" id="PS50262"/>
    </source>
</evidence>
<evidence type="ECO:0000256" key="3">
    <source>
        <dbReference type="ARBA" id="ARBA00022692"/>
    </source>
</evidence>
<keyword evidence="3 7" id="KW-0812">Transmembrane</keyword>
<dbReference type="Pfam" id="PF00001">
    <property type="entry name" value="7tm_1"/>
    <property type="match status" value="2"/>
</dbReference>
<evidence type="ECO:0000313" key="10">
    <source>
        <dbReference type="Proteomes" id="UP000887567"/>
    </source>
</evidence>
<dbReference type="GeneID" id="110235910"/>
<dbReference type="RefSeq" id="XP_028513955.1">
    <property type="nucleotide sequence ID" value="XM_028658154.1"/>
</dbReference>
<dbReference type="SUPFAM" id="SSF81321">
    <property type="entry name" value="Family A G protein-coupled receptor-like"/>
    <property type="match status" value="1"/>
</dbReference>
<dbReference type="PROSITE" id="PS50262">
    <property type="entry name" value="G_PROTEIN_RECEP_F1_2"/>
    <property type="match status" value="1"/>
</dbReference>
<feature type="transmembrane region" description="Helical" evidence="7">
    <location>
        <begin position="63"/>
        <end position="86"/>
    </location>
</feature>
<feature type="transmembrane region" description="Helical" evidence="7">
    <location>
        <begin position="221"/>
        <end position="249"/>
    </location>
</feature>
<feature type="transmembrane region" description="Helical" evidence="7">
    <location>
        <begin position="174"/>
        <end position="194"/>
    </location>
</feature>
<keyword evidence="10" id="KW-1185">Reference proteome</keyword>
<dbReference type="Proteomes" id="UP000887567">
    <property type="component" value="Unplaced"/>
</dbReference>
<feature type="transmembrane region" description="Helical" evidence="7">
    <location>
        <begin position="28"/>
        <end position="51"/>
    </location>
</feature>
<evidence type="ECO:0000256" key="7">
    <source>
        <dbReference type="SAM" id="Phobius"/>
    </source>
</evidence>
<dbReference type="OMA" id="WEITASM"/>
<comment type="subcellular location">
    <subcellularLocation>
        <location evidence="1">Cell membrane</location>
        <topology evidence="1">Multi-pass membrane protein</topology>
    </subcellularLocation>
</comment>
<proteinExistence type="predicted"/>
<reference evidence="9" key="1">
    <citation type="submission" date="2022-11" db="UniProtKB">
        <authorList>
            <consortium name="EnsemblMetazoa"/>
        </authorList>
    </citation>
    <scope>IDENTIFICATION</scope>
</reference>
<dbReference type="GO" id="GO:0005886">
    <property type="term" value="C:plasma membrane"/>
    <property type="evidence" value="ECO:0007669"/>
    <property type="project" value="UniProtKB-SubCell"/>
</dbReference>
<feature type="domain" description="G-protein coupled receptors family 1 profile" evidence="8">
    <location>
        <begin position="45"/>
        <end position="277"/>
    </location>
</feature>
<organism evidence="9 10">
    <name type="scientific">Exaiptasia diaphana</name>
    <name type="common">Tropical sea anemone</name>
    <name type="synonym">Aiptasia pulchella</name>
    <dbReference type="NCBI Taxonomy" id="2652724"/>
    <lineage>
        <taxon>Eukaryota</taxon>
        <taxon>Metazoa</taxon>
        <taxon>Cnidaria</taxon>
        <taxon>Anthozoa</taxon>
        <taxon>Hexacorallia</taxon>
        <taxon>Actiniaria</taxon>
        <taxon>Aiptasiidae</taxon>
        <taxon>Exaiptasia</taxon>
    </lineage>
</organism>
<evidence type="ECO:0000313" key="9">
    <source>
        <dbReference type="EnsemblMetazoa" id="XP_028513955.1"/>
    </source>
</evidence>
<dbReference type="CDD" id="cd00637">
    <property type="entry name" value="7tm_classA_rhodopsin-like"/>
    <property type="match status" value="1"/>
</dbReference>
<name>A0A913YF44_EXADI</name>
<feature type="region of interest" description="Disordered" evidence="6">
    <location>
        <begin position="346"/>
        <end position="377"/>
    </location>
</feature>
<dbReference type="InterPro" id="IPR017452">
    <property type="entry name" value="GPCR_Rhodpsn_7TM"/>
</dbReference>
<sequence>MNSSKIELCPKMTMSHNRDPSYFDFNTGIIVCAMNGVLSVPTTILNLLLILSILTSPNLRRPSYILICALAFTDLGVGILVQPLYIARKITFMMSDYETYCILMKTGNVVAHVICSPSFFIVTAISVDRYLAIYLRASYQQHVTNRAVLQYLAFTIVCACCITVSRFHATSPKYMGFGAFFLCVFLFIILFCYFKSLSELSQLQAKSSARSSQPVASHRRVLATLMMIVTALFMCYVPFVVVVIAIAIIGRSKPFMIAWEITASMMYFNSFLNPILHFSRLKELRESCWAVIKKSNRSIDERNQANLGYDNQALEKQLAELSLDTGQEVLDHRDLKVQFSNSESFEKAQELNFPEPPSSSPSKPQPSDTKVKEPVCS</sequence>
<evidence type="ECO:0000256" key="4">
    <source>
        <dbReference type="ARBA" id="ARBA00022989"/>
    </source>
</evidence>
<keyword evidence="4 7" id="KW-1133">Transmembrane helix</keyword>
<dbReference type="PRINTS" id="PR00237">
    <property type="entry name" value="GPCRRHODOPSN"/>
</dbReference>
<accession>A0A913YF44</accession>
<dbReference type="AlphaFoldDB" id="A0A913YF44"/>
<dbReference type="Gene3D" id="1.20.1070.10">
    <property type="entry name" value="Rhodopsin 7-helix transmembrane proteins"/>
    <property type="match status" value="1"/>
</dbReference>
<keyword evidence="5 7" id="KW-0472">Membrane</keyword>
<evidence type="ECO:0000256" key="6">
    <source>
        <dbReference type="SAM" id="MobiDB-lite"/>
    </source>
</evidence>
<dbReference type="PANTHER" id="PTHR22750">
    <property type="entry name" value="G-PROTEIN COUPLED RECEPTOR"/>
    <property type="match status" value="1"/>
</dbReference>
<dbReference type="EnsemblMetazoa" id="XM_028658154.1">
    <property type="protein sequence ID" value="XP_028513955.1"/>
    <property type="gene ID" value="LOC110235910"/>
</dbReference>